<name>A0A392PR95_9FABA</name>
<proteinExistence type="predicted"/>
<organism evidence="1 2">
    <name type="scientific">Trifolium medium</name>
    <dbReference type="NCBI Taxonomy" id="97028"/>
    <lineage>
        <taxon>Eukaryota</taxon>
        <taxon>Viridiplantae</taxon>
        <taxon>Streptophyta</taxon>
        <taxon>Embryophyta</taxon>
        <taxon>Tracheophyta</taxon>
        <taxon>Spermatophyta</taxon>
        <taxon>Magnoliopsida</taxon>
        <taxon>eudicotyledons</taxon>
        <taxon>Gunneridae</taxon>
        <taxon>Pentapetalae</taxon>
        <taxon>rosids</taxon>
        <taxon>fabids</taxon>
        <taxon>Fabales</taxon>
        <taxon>Fabaceae</taxon>
        <taxon>Papilionoideae</taxon>
        <taxon>50 kb inversion clade</taxon>
        <taxon>NPAAA clade</taxon>
        <taxon>Hologalegina</taxon>
        <taxon>IRL clade</taxon>
        <taxon>Trifolieae</taxon>
        <taxon>Trifolium</taxon>
    </lineage>
</organism>
<dbReference type="Proteomes" id="UP000265520">
    <property type="component" value="Unassembled WGS sequence"/>
</dbReference>
<evidence type="ECO:0000313" key="2">
    <source>
        <dbReference type="Proteomes" id="UP000265520"/>
    </source>
</evidence>
<feature type="non-terminal residue" evidence="1">
    <location>
        <position position="1"/>
    </location>
</feature>
<dbReference type="EMBL" id="LXQA010090612">
    <property type="protein sequence ID" value="MCI14019.1"/>
    <property type="molecule type" value="Genomic_DNA"/>
</dbReference>
<sequence length="101" mass="11163">KRHLNSGASVEQDYSASKLSESGLFYDGQNIHSPTNAALILENIKQEVESLDADYLEDKSLYSSRKRLSADIPGVPGMDDGFDSVRYSLKACKQEGTARFM</sequence>
<protein>
    <submittedName>
        <fullName evidence="1">Nuclear pore complex protein Nup107-like</fullName>
    </submittedName>
</protein>
<keyword evidence="2" id="KW-1185">Reference proteome</keyword>
<gene>
    <name evidence="1" type="ORF">A2U01_0035145</name>
</gene>
<evidence type="ECO:0000313" key="1">
    <source>
        <dbReference type="EMBL" id="MCI14019.1"/>
    </source>
</evidence>
<accession>A0A392PR95</accession>
<reference evidence="1 2" key="1">
    <citation type="journal article" date="2018" name="Front. Plant Sci.">
        <title>Red Clover (Trifolium pratense) and Zigzag Clover (T. medium) - A Picture of Genomic Similarities and Differences.</title>
        <authorList>
            <person name="Dluhosova J."/>
            <person name="Istvanek J."/>
            <person name="Nedelnik J."/>
            <person name="Repkova J."/>
        </authorList>
    </citation>
    <scope>NUCLEOTIDE SEQUENCE [LARGE SCALE GENOMIC DNA]</scope>
    <source>
        <strain evidence="2">cv. 10/8</strain>
        <tissue evidence="1">Leaf</tissue>
    </source>
</reference>
<comment type="caution">
    <text evidence="1">The sequence shown here is derived from an EMBL/GenBank/DDBJ whole genome shotgun (WGS) entry which is preliminary data.</text>
</comment>
<dbReference type="AlphaFoldDB" id="A0A392PR95"/>